<evidence type="ECO:0000259" key="4">
    <source>
        <dbReference type="Pfam" id="PF01872"/>
    </source>
</evidence>
<evidence type="ECO:0000256" key="3">
    <source>
        <dbReference type="ARBA" id="ARBA00023002"/>
    </source>
</evidence>
<dbReference type="PANTHER" id="PTHR38011:SF7">
    <property type="entry name" value="2,5-DIAMINO-6-RIBOSYLAMINO-4(3H)-PYRIMIDINONE 5'-PHOSPHATE REDUCTASE"/>
    <property type="match status" value="1"/>
</dbReference>
<evidence type="ECO:0000256" key="2">
    <source>
        <dbReference type="ARBA" id="ARBA00022857"/>
    </source>
</evidence>
<dbReference type="SUPFAM" id="SSF53597">
    <property type="entry name" value="Dihydrofolate reductase-like"/>
    <property type="match status" value="1"/>
</dbReference>
<dbReference type="Gene3D" id="3.40.430.10">
    <property type="entry name" value="Dihydrofolate Reductase, subunit A"/>
    <property type="match status" value="1"/>
</dbReference>
<reference evidence="5 6" key="1">
    <citation type="submission" date="2016-10" db="EMBL/GenBank/DDBJ databases">
        <authorList>
            <person name="de Groot N.N."/>
        </authorList>
    </citation>
    <scope>NUCLEOTIDE SEQUENCE [LARGE SCALE GENOMIC DNA]</scope>
    <source>
        <strain evidence="5 6">CPCC 202808</strain>
    </source>
</reference>
<evidence type="ECO:0000313" key="5">
    <source>
        <dbReference type="EMBL" id="SFG17839.1"/>
    </source>
</evidence>
<comment type="pathway">
    <text evidence="1">Cofactor biosynthesis; riboflavin biosynthesis.</text>
</comment>
<dbReference type="Proteomes" id="UP000199052">
    <property type="component" value="Unassembled WGS sequence"/>
</dbReference>
<dbReference type="STRING" id="504797.SAMN05421678_104220"/>
<dbReference type="InterPro" id="IPR050765">
    <property type="entry name" value="Riboflavin_Biosynth_HTPR"/>
</dbReference>
<dbReference type="EMBL" id="FOOI01000004">
    <property type="protein sequence ID" value="SFG17839.1"/>
    <property type="molecule type" value="Genomic_DNA"/>
</dbReference>
<proteinExistence type="predicted"/>
<keyword evidence="2" id="KW-0521">NADP</keyword>
<evidence type="ECO:0000256" key="1">
    <source>
        <dbReference type="ARBA" id="ARBA00005104"/>
    </source>
</evidence>
<sequence>MRILTTGPAASARETADLTDAELAEIYRYPADLADRAWLRVNFVSSVDGAAQGPDGRSGTISGRPDRHVLALLRALCDVILVGAGTARTERYGPATIRPAFVALREQLGLAPTPPIAVVSHSLDVPDRLLADPRTIVITSRSCSPERRTALESRVDVAIAGESEVDVAEAVAALAQRGYRRILSEGGPNLFAKLLAGSLVDEVCLTQSPELLAGPAMRITHGPLLAEPTRLTLASLLEEDGFVFQRWLTGSHRETPG</sequence>
<name>A0A1I2PRV8_9ACTN</name>
<dbReference type="Pfam" id="PF01872">
    <property type="entry name" value="RibD_C"/>
    <property type="match status" value="1"/>
</dbReference>
<dbReference type="PANTHER" id="PTHR38011">
    <property type="entry name" value="DIHYDROFOLATE REDUCTASE FAMILY PROTEIN (AFU_ORTHOLOGUE AFUA_8G06820)"/>
    <property type="match status" value="1"/>
</dbReference>
<evidence type="ECO:0000313" key="6">
    <source>
        <dbReference type="Proteomes" id="UP000199052"/>
    </source>
</evidence>
<feature type="domain" description="Bacterial bifunctional deaminase-reductase C-terminal" evidence="4">
    <location>
        <begin position="38"/>
        <end position="236"/>
    </location>
</feature>
<dbReference type="InterPro" id="IPR024072">
    <property type="entry name" value="DHFR-like_dom_sf"/>
</dbReference>
<dbReference type="GO" id="GO:0009231">
    <property type="term" value="P:riboflavin biosynthetic process"/>
    <property type="evidence" value="ECO:0007669"/>
    <property type="project" value="InterPro"/>
</dbReference>
<gene>
    <name evidence="5" type="ORF">SAMN05421678_104220</name>
</gene>
<dbReference type="GO" id="GO:0008703">
    <property type="term" value="F:5-amino-6-(5-phosphoribosylamino)uracil reductase activity"/>
    <property type="evidence" value="ECO:0007669"/>
    <property type="project" value="InterPro"/>
</dbReference>
<dbReference type="InterPro" id="IPR002734">
    <property type="entry name" value="RibDG_C"/>
</dbReference>
<dbReference type="AlphaFoldDB" id="A0A1I2PRV8"/>
<accession>A0A1I2PRV8</accession>
<keyword evidence="3" id="KW-0560">Oxidoreductase</keyword>
<organism evidence="5 6">
    <name type="scientific">Actinopolymorpha cephalotaxi</name>
    <dbReference type="NCBI Taxonomy" id="504797"/>
    <lineage>
        <taxon>Bacteria</taxon>
        <taxon>Bacillati</taxon>
        <taxon>Actinomycetota</taxon>
        <taxon>Actinomycetes</taxon>
        <taxon>Propionibacteriales</taxon>
        <taxon>Actinopolymorphaceae</taxon>
        <taxon>Actinopolymorpha</taxon>
    </lineage>
</organism>
<protein>
    <submittedName>
        <fullName evidence="5">Pyrimidine reductase, riboflavin biosynthesis</fullName>
    </submittedName>
</protein>